<dbReference type="AlphaFoldDB" id="A0A1A2SQQ6"/>
<keyword evidence="1" id="KW-0472">Membrane</keyword>
<feature type="transmembrane region" description="Helical" evidence="1">
    <location>
        <begin position="35"/>
        <end position="53"/>
    </location>
</feature>
<dbReference type="Proteomes" id="UP000465812">
    <property type="component" value="Chromosome"/>
</dbReference>
<dbReference type="EMBL" id="AP022590">
    <property type="protein sequence ID" value="BBY41613.1"/>
    <property type="molecule type" value="Genomic_DNA"/>
</dbReference>
<evidence type="ECO:0000313" key="4">
    <source>
        <dbReference type="EMBL" id="ORB08769.1"/>
    </source>
</evidence>
<dbReference type="STRING" id="560555.BST30_02205"/>
<keyword evidence="1" id="KW-1133">Transmembrane helix</keyword>
<dbReference type="EMBL" id="MVHW01000002">
    <property type="protein sequence ID" value="ORB08769.1"/>
    <property type="molecule type" value="Genomic_DNA"/>
</dbReference>
<evidence type="ECO:0000313" key="5">
    <source>
        <dbReference type="Proteomes" id="UP000092389"/>
    </source>
</evidence>
<keyword evidence="7" id="KW-1185">Reference proteome</keyword>
<dbReference type="OrthoDB" id="4736166at2"/>
<evidence type="ECO:0000313" key="3">
    <source>
        <dbReference type="EMBL" id="OBH66097.1"/>
    </source>
</evidence>
<feature type="transmembrane region" description="Helical" evidence="1">
    <location>
        <begin position="9"/>
        <end position="29"/>
    </location>
</feature>
<reference evidence="2 7" key="3">
    <citation type="journal article" date="2019" name="Emerg. Microbes Infect.">
        <title>Comprehensive subspecies identification of 175 nontuberculous mycobacteria species based on 7547 genomic profiles.</title>
        <authorList>
            <person name="Matsumoto Y."/>
            <person name="Kinjo T."/>
            <person name="Motooka D."/>
            <person name="Nabeya D."/>
            <person name="Jung N."/>
            <person name="Uechi K."/>
            <person name="Horii T."/>
            <person name="Iida T."/>
            <person name="Fujita J."/>
            <person name="Nakamura S."/>
        </authorList>
    </citation>
    <scope>NUCLEOTIDE SEQUENCE [LARGE SCALE GENOMIC DNA]</scope>
    <source>
        <strain evidence="2 7">JCM 18113</strain>
    </source>
</reference>
<proteinExistence type="predicted"/>
<organism evidence="3 5">
    <name type="scientific">Mycobacterium mantenii</name>
    <dbReference type="NCBI Taxonomy" id="560555"/>
    <lineage>
        <taxon>Bacteria</taxon>
        <taxon>Bacillati</taxon>
        <taxon>Actinomycetota</taxon>
        <taxon>Actinomycetes</taxon>
        <taxon>Mycobacteriales</taxon>
        <taxon>Mycobacteriaceae</taxon>
        <taxon>Mycobacterium</taxon>
        <taxon>Mycobacterium avium complex (MAC)</taxon>
    </lineage>
</organism>
<dbReference type="RefSeq" id="WP_067832101.1">
    <property type="nucleotide sequence ID" value="NZ_AP022590.1"/>
</dbReference>
<accession>A0A1X0G4U5</accession>
<evidence type="ECO:0008006" key="8">
    <source>
        <dbReference type="Google" id="ProtNLM"/>
    </source>
</evidence>
<dbReference type="Proteomes" id="UP000092389">
    <property type="component" value="Unassembled WGS sequence"/>
</dbReference>
<name>A0A1A2SQQ6_MYCNT</name>
<dbReference type="Proteomes" id="UP000192760">
    <property type="component" value="Unassembled WGS sequence"/>
</dbReference>
<gene>
    <name evidence="3" type="ORF">A5683_11195</name>
    <name evidence="4" type="ORF">BST30_02205</name>
    <name evidence="2" type="ORF">MMAN_57470</name>
</gene>
<evidence type="ECO:0000313" key="2">
    <source>
        <dbReference type="EMBL" id="BBY41613.1"/>
    </source>
</evidence>
<sequence>MSTDKINRAILLVMVVIGAVAYGLLYSHASIVFKLLVPLGLIVLLGLIVRDVIKGQDSGKH</sequence>
<accession>A0A1A2SQQ6</accession>
<reference evidence="3 5" key="1">
    <citation type="submission" date="2016-06" db="EMBL/GenBank/DDBJ databases">
        <authorList>
            <person name="Kjaerup R.B."/>
            <person name="Dalgaard T.S."/>
            <person name="Juul-Madsen H.R."/>
        </authorList>
    </citation>
    <scope>NUCLEOTIDE SEQUENCE [LARGE SCALE GENOMIC DNA]</scope>
    <source>
        <strain evidence="3 5">E152</strain>
    </source>
</reference>
<protein>
    <recommendedName>
        <fullName evidence="8">DUF3188 domain-containing protein</fullName>
    </recommendedName>
</protein>
<reference evidence="2" key="4">
    <citation type="submission" date="2020-02" db="EMBL/GenBank/DDBJ databases">
        <authorList>
            <person name="Matsumoto Y."/>
            <person name="Motooka D."/>
            <person name="Nakamura S."/>
        </authorList>
    </citation>
    <scope>NUCLEOTIDE SEQUENCE</scope>
    <source>
        <strain evidence="2">JCM 18113</strain>
    </source>
</reference>
<accession>A0A1A2TKP4</accession>
<evidence type="ECO:0000313" key="6">
    <source>
        <dbReference type="Proteomes" id="UP000192760"/>
    </source>
</evidence>
<dbReference type="EMBL" id="LZJU01000205">
    <property type="protein sequence ID" value="OBH66097.1"/>
    <property type="molecule type" value="Genomic_DNA"/>
</dbReference>
<reference evidence="4 6" key="2">
    <citation type="submission" date="2017-02" db="EMBL/GenBank/DDBJ databases">
        <title>The new phylogeny of genus Mycobacterium.</title>
        <authorList>
            <person name="Tortoli E."/>
            <person name="Trovato A."/>
            <person name="Cirillo D.M."/>
        </authorList>
    </citation>
    <scope>NUCLEOTIDE SEQUENCE [LARGE SCALE GENOMIC DNA]</scope>
    <source>
        <strain evidence="4 6">DSM 45255</strain>
    </source>
</reference>
<keyword evidence="1" id="KW-0812">Transmembrane</keyword>
<evidence type="ECO:0000313" key="7">
    <source>
        <dbReference type="Proteomes" id="UP000465812"/>
    </source>
</evidence>
<evidence type="ECO:0000256" key="1">
    <source>
        <dbReference type="SAM" id="Phobius"/>
    </source>
</evidence>